<dbReference type="GO" id="GO:0005874">
    <property type="term" value="C:microtubule"/>
    <property type="evidence" value="ECO:0007669"/>
    <property type="project" value="UniProtKB-KW"/>
</dbReference>
<dbReference type="InterPro" id="IPR026983">
    <property type="entry name" value="DHC"/>
</dbReference>
<dbReference type="FunFam" id="1.20.58.1120:FF:000002">
    <property type="entry name" value="Dynein heavy chain 9, axonemal"/>
    <property type="match status" value="1"/>
</dbReference>
<dbReference type="InterPro" id="IPR042228">
    <property type="entry name" value="Dynein_linker_3"/>
</dbReference>
<dbReference type="InterPro" id="IPR027417">
    <property type="entry name" value="P-loop_NTPase"/>
</dbReference>
<evidence type="ECO:0000256" key="8">
    <source>
        <dbReference type="ARBA" id="ARBA00023017"/>
    </source>
</evidence>
<dbReference type="GO" id="GO:0005524">
    <property type="term" value="F:ATP binding"/>
    <property type="evidence" value="ECO:0007669"/>
    <property type="project" value="UniProtKB-KW"/>
</dbReference>
<dbReference type="InterPro" id="IPR004273">
    <property type="entry name" value="Dynein_heavy_D6_P-loop"/>
</dbReference>
<dbReference type="InterPro" id="IPR013594">
    <property type="entry name" value="Dynein_heavy_tail"/>
</dbReference>
<dbReference type="InterPro" id="IPR024743">
    <property type="entry name" value="Dynein_HC_stalk"/>
</dbReference>
<dbReference type="Pfam" id="PF18198">
    <property type="entry name" value="AAA_lid_11"/>
    <property type="match status" value="1"/>
</dbReference>
<dbReference type="GO" id="GO:0030286">
    <property type="term" value="C:dynein complex"/>
    <property type="evidence" value="ECO:0007669"/>
    <property type="project" value="UniProtKB-KW"/>
</dbReference>
<dbReference type="FunFam" id="1.20.920.20:FF:000003">
    <property type="entry name" value="Dynein axonemal heavy chain 17"/>
    <property type="match status" value="1"/>
</dbReference>
<dbReference type="FunFam" id="1.10.8.710:FF:000002">
    <property type="entry name" value="dynein heavy chain 17, axonemal"/>
    <property type="match status" value="1"/>
</dbReference>
<dbReference type="FunFam" id="3.40.50.300:FF:000049">
    <property type="entry name" value="Dynein, axonemal, heavy chain 5"/>
    <property type="match status" value="1"/>
</dbReference>
<dbReference type="InterPro" id="IPR043157">
    <property type="entry name" value="Dynein_AAA1S"/>
</dbReference>
<protein>
    <submittedName>
        <fullName evidence="17">Dynein beta chain, ciliary-like</fullName>
    </submittedName>
</protein>
<dbReference type="GO" id="GO:0045505">
    <property type="term" value="F:dynein intermediate chain binding"/>
    <property type="evidence" value="ECO:0007669"/>
    <property type="project" value="InterPro"/>
</dbReference>
<dbReference type="InterPro" id="IPR041658">
    <property type="entry name" value="AAA_lid_11"/>
</dbReference>
<dbReference type="Gene3D" id="1.20.140.100">
    <property type="entry name" value="Dynein heavy chain, N-terminal domain 2"/>
    <property type="match status" value="1"/>
</dbReference>
<evidence type="ECO:0000256" key="14">
    <source>
        <dbReference type="SAM" id="Coils"/>
    </source>
</evidence>
<keyword evidence="8" id="KW-0243">Dynein</keyword>
<sequence>MASELELNDTRVEFIADYVIKTLKIKPDKWTKMYSVEETRQMFMDFFEKPDVPCLIVTATAAGGLNTQFEWPNNPKAKACYFVKKGREAVQKETNFRKAFLYGDMSYQPLDQLSAFVDEVLVPLLSNDRNHEQWPHVVSKDVTRHVHNLKSNVYVVCGQAKGKTLLPLPVGAEKVEQVEDDKDSLDRALIHAIESVIIDWTHQIRDVLKKDSAQPLLEGHNPTPFVEIEFWKNKATNLECIYDQLRDPKVRKMAEILERTQSSYFPTFKDIFRDVVAALTEAQDINIYLKPLRHHFEDYEQAEFDESIPFLAPMMHTCCLTWANSEYYNTPARIIVLLQEMCNMIINTARTFLDPTEIFKGEIEETIEKVRKACDVLDAYRNTYEDHKERLKSYFPEGTEPRLWEFAPKLVFARYDKFVERVKTVRELMETAMEFMKLEKVELGGIKGKLLSQQVVQLHEEFQEQYGVFTNKTYDCLDPGSNEFLNDYQIFLDKISDFDRRLATIICQGFDDCSGLESVFKLLDIMGSLLERELIKKDFDEKYPLIVKMMDKELDVAKSVYDDQMASKKENGKAVLHKNMPKVSGSLRWAQELRERISAPMGNFKSLEHRCMEEEGAKLVFTKYEEMCNLLSQWDEEIYKEWAAGVSEACSFNLSQPLIVRDEETKLISVNFDPQLTAVLREVKYLEARNSEDIPQSAAEMYKSNDTLWKYLTNLDLSVHLYNKVRNTILEVEFPLIEGQLQDIDVQLEQAEKSLNWESQGVWDYIEKTRDQVIDLEKRVQQAKDNVEGIKVLMATWSKHPLFERKEDKYDTLLNLDDRKERLNKRYEEIKNIGEKIHGLLKKNLELFKADGNADTWKAYVDYVDEMIVDGFFNTIHCSLKFLLDQTDNKNNPNPLFEAHLELQVPEMVFLPSLDYGVADGFYDLVDGLVGDCYKQASLIPRLATHSGQDHYQPDLEDMEELSEMRQELMDRIQNIMNKACEYRNTFDNYSYLWVDDRNEFMRQFLLYNHVLTTEEIEAHAEDGVPECPPTLDQFKEQINTYEKIYEEAEKIEPLTIFEHWFRVNSKPFKQALLNTIKRWSFMFKQHLIDHVTNSLKELAEFIKSTDSGLMKPVEEGDYNGLVECMGYLFAVKDRQATTDEMFEPLKQTIELLKTYDQELPEEVHQQLQELPEQWNNTKKIAITVKQQVAPLQATEVANIRRKTATFDVSQHKFREKFRSIPPFRFDCDKPYVHIDKYHEEIAAMEKEMVELMDSAGLFEVNIPDFKQLKQCRKEIKLLKTLWDYIIMVQSSIDDWKTTFWKEINVEQMDMDCKKFAKDIRALDKEMRAWDSYLGLENTVKNMLTSLRAVSELQNPAIRDRHWQQLMLATKVRFVMDENTTLADLLSLNLHNFEDDVRGIVDKAVKEMSMEKVLKELDVTWTTMEFEHEPHPRTKLTMLKTSEELIETLEDNQVQLQNMLSSKYIAHFLQEVSQWQKKLSTADQVISIWMEVQRTWSHLESIFIGSEDIRNQLPEDSKRFDGIDTDFKELVKEIEKYKNVVEATNQPNLYERLEGLQGQLTLCEKALAEYLETKRLAFPRFYFVSSADLLDILSNGNNPTAVSRHLTKLFDSMAKLKFTQDDKGNDTKIATSMYSKDGEVVELDKACDLAGQVEHWLNNLLDAMRSTVRHEMTEAVATYEEKPRDQWLFDFPAQVALCGTQIWWTTEVNIAFGRLEEGYENALKDYNKKQVQQLNNLITLLLGKLSSGDRQKIMTICTIDVHARDVVGKLIATKVDSSQAFAWLSQLRHRWDDNDKDCYANICDAQFRYSHEYLGNTPRLVITPLTDRCYITLTQSLHLIMSGAPAGPAGTGKTETTKDLGRALGIMVYVFNCSEQMDYKSVGNIYKGLAQSGAWGCFDEFNRIAVEVLSVVAVQVKCIQDAIKEKKKVFNFMGETIKLVWTVGLFITMNPGYAGRTELPENLKALFRPCAMVVPDFELICEIMLVAEGFLEARLLARKFITLYSLCKELLSKQDHYDWGLRAIKSVLVVAGALKRGDPDRPEDQVLMRALRDFNIPKIVIDDLPIFMGLISDLFPALNVPRKRDMELEKQIRQATLDQKLQPEDNFILKIVQLQELLDVRHSVFVLGFAGVGKSKVWGTLNRTYKNQGKKPSAIDLDPKAVTNNELFGIINPSTREWKDGLFSVIMRDLANMTGDGPKWIVLDGDIDPMWIESLNTVMDDNKVLTLASNERIPLTPSMRLLFEISHLRTATPATVSRAGILFINPQDLGWIPYTQSWIDKREVQSERANLTILFDKYVPLCLETMRTRFKKITPVADNSHIQMLCYLLECLLTPENTPPDCAKELYELYFVFACVWAFGGVTFQDQLVDYRVEFTKWWTTEFKTVKFPTTGTVFDYYIDEESKKFEPWTKMVPKFELDPDLPLQAALVHTSETTRIKYFLDMLVDKRRPVMLVGNAGTGKTVLMGDKMNGLSEDFMVANIPFNFYTTSEMLQRTLEKPLEKKAGRNFGPPGTRRLIYFVDDMNMPEVDKYFTVQPHTLIRQHIDHSHWYDRAKLTLKEIHNTQYVACMNPTAGSFTIDSRLQRHFCVFSINFPNAEALATIYTSILQQHLTMSGFSQAIQKYCPTLINGALTLQAKMASTFLPTAIKFHYIFNLRDMSNIFQGLLFAQPECAKTPVELVRLWLHEAERVYRDKLTDEKDMETFDKLAKDVIKKSFEDIDEGALFKRPLLYCHFAQGVGDPKYNPVEGWPELNKILVEALDNYNELNAVMNLVLFEDAMMHVCRINRILESPRGNALLIGVGGSGKQSLSRLAASISSLEVFQITLRKGYSIADLKVDISQLYIKAGLKNMGMMFLMTDAQVADEKFLVLINDLLASGEIPDLFPDDEIENIIGGVRNEVKGLGMEDSRENCWRFFIDKVRRTLKVVLCFSPVGSTLRVRSRKFPAVTNCTSINWFHEWPEDALISVSGRFLEEVELLSPDMRSSIATFMSYVHKSVNEMSAAYLQNEKRYNYTTPKSFLEQIKLYQNLLNKNNTELQAKIIRLENGLEKLRSTATQVDDLKSKLASQEVELAQKNEDANKLIAIVGAETEKVSKEKAIADEEEKKVAQINVEVTKKQADCERDLAKAEPALLAAKEALNTLNKGNLTELKSFGSPPAAVVNVTSACMCLLAPGGKVPKDRSWKGAKSSIMGKVDVFLDNLINYDKDNIHEACLKAIQPYLDDPEFDPDFIRSKSLAAAGLCSWCINIVTYYRVYCTVEPKRIALAQANAELAAAQEKLRVITNKIQSLEADLAKLTAEFEKATNEKLRCQQEAEMTAKTIELANRLVGGLASENVRWADSIKEFRVQEKTLPGDVLLITAFVSYVGCFTKQYRLDLMDKHWVPFLKGLKSPIPVSEGLDPLTLLTDDAQIASWNNEGLPSDRMSTENATILTNCERWPLMIDPQLQGIKWIKTKYGEDLKVIRLGQKGYLDALERALSSGDVVLLENIEESVDPVLDPLIGRNTIKKGRAIKIGDKEVEYHPSFKLIIQTKLANPHYQPEMQAQTTLINFTVTRDGLEDQLLASVVRKERPDLEKLKADLTRQQNEFKITLKKLEDNLLARLSSAEGNFLGDYALVENLETTKRTAAEIEVKATEAKKTEVDINLARENYRPAAARSSLLYFILNDMFKIHPMYQFSLKAFSVVFEKAIDRAEPAEEVKQRVLNLIDCITFSVFTYTARGLFEKDKIIFTSQMTFLILMAANDINPVELDFLLRFPAVPNVTSPVDFMNNNSWGGIKAMANMEEFRNLDRDIEGSAKRWKKFVESECPEKEKFPQEWKNKTSLQKLCMMRALRPDRMTYAVTNYVEEKLGTKYVEGRSVEFAKSYEESGPATPIFFILSPGVDPLKDVEAMGRSIGFTEDKGNFHNISLGQGQEVVAEAAMDLSAKEGHWVILQNVHLVAKWLATLEKKLEQYSTESHEAYRVYISAEPAASAEYHIIPQGILEAAIKITNEPPTGMFANLHKALDNFNQDTLEMCARETEFKSILFALCYFHAVVCERRKFGAQGWNRVYPYNTGDLRISVMVLYNYLEANAKVPWEDLRYLFGEIMYGGHITDDWDRKLCKTYLEVYLHPDMLDGELYLAPGFPVPPNSDYKGYHNYIDECLPPESPYLYGLHPNAEIEFLTTTSENLFKTVLEMQPRDSGAAAGAGVSREEKIKGILDEIVEKLPEEFNMLEIMAKVPPEERSPYVLVAFQECERMNMLTNEIRRSLKELDLGLKGELTITSDMEDLGNALFMDFIPESWNKKAYPSLFGLTAWYADLLLRVKELETWSSDFQLPAAVWLGGFFNPQSFLTAIMQQMARKNEWPLDRMCLQCDVTKKAREDMAGPPREGAYVHGLFMEGARWDMQTGMIAEARLKDLAPAMPVIFIRAIPVDRQDTRNIYECPVYKTKTRGPTFVWTFNLKSKEKASRWVLGGVALLLQAS</sequence>
<keyword evidence="10" id="KW-0969">Cilium</keyword>
<gene>
    <name evidence="17" type="primary">LOC111120585</name>
</gene>
<keyword evidence="3" id="KW-0963">Cytoplasm</keyword>
<keyword evidence="13" id="KW-0966">Cell projection</keyword>
<keyword evidence="6" id="KW-0547">Nucleotide-binding</keyword>
<dbReference type="FunFam" id="1.10.8.1220:FF:000001">
    <property type="entry name" value="Dynein axonemal heavy chain 5"/>
    <property type="match status" value="1"/>
</dbReference>
<dbReference type="Gene3D" id="6.10.140.1060">
    <property type="match status" value="1"/>
</dbReference>
<dbReference type="InterPro" id="IPR041466">
    <property type="entry name" value="Dynein_AAA5_ext"/>
</dbReference>
<dbReference type="Pfam" id="PF12780">
    <property type="entry name" value="AAA_8"/>
    <property type="match status" value="1"/>
</dbReference>
<dbReference type="Gene3D" id="3.10.490.20">
    <property type="match status" value="1"/>
</dbReference>
<dbReference type="GO" id="GO:0097729">
    <property type="term" value="C:9+2 motile cilium"/>
    <property type="evidence" value="ECO:0007669"/>
    <property type="project" value="UniProtKB-ARBA"/>
</dbReference>
<feature type="coiled-coil region" evidence="14">
    <location>
        <begin position="766"/>
        <end position="833"/>
    </location>
</feature>
<dbReference type="FunFam" id="1.20.140.100:FF:000007">
    <property type="entry name" value="Dynein axonemal heavy chain 9"/>
    <property type="match status" value="1"/>
</dbReference>
<evidence type="ECO:0000256" key="10">
    <source>
        <dbReference type="ARBA" id="ARBA00023069"/>
    </source>
</evidence>
<dbReference type="Pfam" id="PF17857">
    <property type="entry name" value="AAA_lid_1"/>
    <property type="match status" value="1"/>
</dbReference>
<dbReference type="FunFam" id="3.40.50.300:FF:000411">
    <property type="entry name" value="dynein heavy chain 17, axonemal"/>
    <property type="match status" value="1"/>
</dbReference>
<dbReference type="SUPFAM" id="SSF52540">
    <property type="entry name" value="P-loop containing nucleoside triphosphate hydrolases"/>
    <property type="match status" value="4"/>
</dbReference>
<comment type="subcellular location">
    <subcellularLocation>
        <location evidence="1">Cytoplasm</location>
        <location evidence="1">Cytoskeleton</location>
        <location evidence="1">Cilium axoneme</location>
    </subcellularLocation>
</comment>
<keyword evidence="16" id="KW-1185">Reference proteome</keyword>
<dbReference type="Gene3D" id="1.10.8.710">
    <property type="match status" value="1"/>
</dbReference>
<dbReference type="Gene3D" id="3.40.50.300">
    <property type="entry name" value="P-loop containing nucleotide triphosphate hydrolases"/>
    <property type="match status" value="5"/>
</dbReference>
<feature type="domain" description="AAA+ ATPase" evidence="15">
    <location>
        <begin position="2447"/>
        <end position="2592"/>
    </location>
</feature>
<keyword evidence="4" id="KW-0493">Microtubule</keyword>
<dbReference type="InterPro" id="IPR035699">
    <property type="entry name" value="AAA_6"/>
</dbReference>
<dbReference type="FunFam" id="3.40.50.300:FF:000219">
    <property type="entry name" value="Dynein axonemal heavy chain 17"/>
    <property type="match status" value="1"/>
</dbReference>
<dbReference type="FunFam" id="3.40.50.300:FF:002141">
    <property type="entry name" value="Dynein heavy chain"/>
    <property type="match status" value="1"/>
</dbReference>
<dbReference type="FunFam" id="1.10.472.130:FF:000001">
    <property type="entry name" value="Dynein, axonemal, heavy chain 9"/>
    <property type="match status" value="1"/>
</dbReference>
<dbReference type="InterPro" id="IPR041589">
    <property type="entry name" value="DNAH3_AAA_lid_1"/>
</dbReference>
<dbReference type="FunFam" id="3.10.490.20:FF:000002">
    <property type="entry name" value="Dynein axonemal heavy chain 17"/>
    <property type="match status" value="1"/>
</dbReference>
<reference evidence="17" key="1">
    <citation type="submission" date="2025-08" db="UniProtKB">
        <authorList>
            <consortium name="RefSeq"/>
        </authorList>
    </citation>
    <scope>IDENTIFICATION</scope>
    <source>
        <tissue evidence="17">Whole sample</tissue>
    </source>
</reference>
<dbReference type="Pfam" id="PF12774">
    <property type="entry name" value="AAA_6"/>
    <property type="match status" value="1"/>
</dbReference>
<dbReference type="Pfam" id="PF08393">
    <property type="entry name" value="DHC_N2"/>
    <property type="match status" value="1"/>
</dbReference>
<dbReference type="RefSeq" id="XP_022317104.1">
    <property type="nucleotide sequence ID" value="XM_022461396.1"/>
</dbReference>
<evidence type="ECO:0000313" key="17">
    <source>
        <dbReference type="RefSeq" id="XP_022317104.1"/>
    </source>
</evidence>
<evidence type="ECO:0000256" key="3">
    <source>
        <dbReference type="ARBA" id="ARBA00022490"/>
    </source>
</evidence>
<keyword evidence="7" id="KW-0067">ATP-binding</keyword>
<dbReference type="KEGG" id="cvn:111120585"/>
<dbReference type="FunFam" id="3.20.180.20:FF:000001">
    <property type="entry name" value="Dynein axonemal heavy chain 5"/>
    <property type="match status" value="1"/>
</dbReference>
<dbReference type="InterPro" id="IPR041228">
    <property type="entry name" value="Dynein_C"/>
</dbReference>
<dbReference type="InterPro" id="IPR042219">
    <property type="entry name" value="AAA_lid_11_sf"/>
</dbReference>
<evidence type="ECO:0000256" key="11">
    <source>
        <dbReference type="ARBA" id="ARBA00023175"/>
    </source>
</evidence>
<organism evidence="16 17">
    <name type="scientific">Crassostrea virginica</name>
    <name type="common">Eastern oyster</name>
    <dbReference type="NCBI Taxonomy" id="6565"/>
    <lineage>
        <taxon>Eukaryota</taxon>
        <taxon>Metazoa</taxon>
        <taxon>Spiralia</taxon>
        <taxon>Lophotrochozoa</taxon>
        <taxon>Mollusca</taxon>
        <taxon>Bivalvia</taxon>
        <taxon>Autobranchia</taxon>
        <taxon>Pteriomorphia</taxon>
        <taxon>Ostreida</taxon>
        <taxon>Ostreoidea</taxon>
        <taxon>Ostreidae</taxon>
        <taxon>Crassostrea</taxon>
    </lineage>
</organism>
<dbReference type="Gene3D" id="3.20.180.20">
    <property type="entry name" value="Dynein heavy chain, N-terminal domain 2"/>
    <property type="match status" value="1"/>
</dbReference>
<evidence type="ECO:0000256" key="1">
    <source>
        <dbReference type="ARBA" id="ARBA00004430"/>
    </source>
</evidence>
<dbReference type="InterPro" id="IPR035706">
    <property type="entry name" value="AAA_9"/>
</dbReference>
<dbReference type="FunFam" id="3.40.50.300:FF:000945">
    <property type="entry name" value="Dynein axonemal heavy chain 9"/>
    <property type="match status" value="1"/>
</dbReference>
<dbReference type="GeneID" id="111120585"/>
<dbReference type="Gene3D" id="1.10.8.1220">
    <property type="match status" value="1"/>
</dbReference>
<evidence type="ECO:0000256" key="2">
    <source>
        <dbReference type="ARBA" id="ARBA00008887"/>
    </source>
</evidence>
<feature type="coiled-coil region" evidence="14">
    <location>
        <begin position="3034"/>
        <end position="3120"/>
    </location>
</feature>
<dbReference type="InterPro" id="IPR003593">
    <property type="entry name" value="AAA+_ATPase"/>
</dbReference>
<dbReference type="InterPro" id="IPR042222">
    <property type="entry name" value="Dynein_2_N"/>
</dbReference>
<dbReference type="GO" id="GO:0007018">
    <property type="term" value="P:microtubule-based movement"/>
    <property type="evidence" value="ECO:0007669"/>
    <property type="project" value="InterPro"/>
</dbReference>
<dbReference type="Pfam" id="PF12781">
    <property type="entry name" value="AAA_9"/>
    <property type="match status" value="1"/>
</dbReference>
<name>A0A8B8CPI6_CRAVI</name>
<dbReference type="PANTHER" id="PTHR45703">
    <property type="entry name" value="DYNEIN HEAVY CHAIN"/>
    <property type="match status" value="1"/>
</dbReference>
<evidence type="ECO:0000313" key="16">
    <source>
        <dbReference type="Proteomes" id="UP000694844"/>
    </source>
</evidence>
<dbReference type="Pfam" id="PF17852">
    <property type="entry name" value="Dynein_AAA_lid"/>
    <property type="match status" value="1"/>
</dbReference>
<accession>A0A8B8CPI6</accession>
<dbReference type="GO" id="GO:0005930">
    <property type="term" value="C:axoneme"/>
    <property type="evidence" value="ECO:0007669"/>
    <property type="project" value="UniProtKB-SubCell"/>
</dbReference>
<dbReference type="InterPro" id="IPR024317">
    <property type="entry name" value="Dynein_heavy_chain_D4_dom"/>
</dbReference>
<evidence type="ECO:0000256" key="4">
    <source>
        <dbReference type="ARBA" id="ARBA00022701"/>
    </source>
</evidence>
<proteinExistence type="inferred from homology"/>
<dbReference type="InterPro" id="IPR043160">
    <property type="entry name" value="Dynein_C_barrel"/>
</dbReference>
<dbReference type="Gene3D" id="1.20.58.1120">
    <property type="match status" value="1"/>
</dbReference>
<dbReference type="Pfam" id="PF08385">
    <property type="entry name" value="DHC_N1"/>
    <property type="match status" value="1"/>
</dbReference>
<dbReference type="Pfam" id="PF03028">
    <property type="entry name" value="Dynein_heavy"/>
    <property type="match status" value="1"/>
</dbReference>
<dbReference type="GO" id="GO:0051959">
    <property type="term" value="F:dynein light intermediate chain binding"/>
    <property type="evidence" value="ECO:0007669"/>
    <property type="project" value="InterPro"/>
</dbReference>
<dbReference type="FunFam" id="1.10.8.720:FF:000002">
    <property type="entry name" value="Dynein heavy chain 9, axonemal"/>
    <property type="match status" value="1"/>
</dbReference>
<dbReference type="Gene3D" id="1.10.472.130">
    <property type="match status" value="1"/>
</dbReference>
<keyword evidence="9 14" id="KW-0175">Coiled coil</keyword>
<dbReference type="FunFam" id="1.10.287.2620:FF:000004">
    <property type="entry name" value="Dynein axonemal heavy chain 17"/>
    <property type="match status" value="1"/>
</dbReference>
<dbReference type="Gene3D" id="1.20.920.20">
    <property type="match status" value="1"/>
</dbReference>
<dbReference type="PANTHER" id="PTHR45703:SF8">
    <property type="entry name" value="DYNEINS HEAVY CHAIN"/>
    <property type="match status" value="1"/>
</dbReference>
<evidence type="ECO:0000256" key="13">
    <source>
        <dbReference type="ARBA" id="ARBA00023273"/>
    </source>
</evidence>
<dbReference type="OrthoDB" id="10251809at2759"/>
<evidence type="ECO:0000256" key="6">
    <source>
        <dbReference type="ARBA" id="ARBA00022741"/>
    </source>
</evidence>
<dbReference type="Gene3D" id="1.20.920.30">
    <property type="match status" value="1"/>
</dbReference>
<dbReference type="Gene3D" id="1.10.287.2620">
    <property type="match status" value="1"/>
</dbReference>
<dbReference type="FunFam" id="1.20.1270.280:FF:000003">
    <property type="entry name" value="Dynein axonemal heavy chain 17"/>
    <property type="match status" value="1"/>
</dbReference>
<dbReference type="Proteomes" id="UP000694844">
    <property type="component" value="Chromosome 2"/>
</dbReference>
<feature type="domain" description="AAA+ ATPase" evidence="15">
    <location>
        <begin position="1842"/>
        <end position="1978"/>
    </location>
</feature>
<keyword evidence="11" id="KW-0505">Motor protein</keyword>
<dbReference type="Pfam" id="PF12775">
    <property type="entry name" value="AAA_7"/>
    <property type="match status" value="1"/>
</dbReference>
<dbReference type="GO" id="GO:0008569">
    <property type="term" value="F:minus-end-directed microtubule motor activity"/>
    <property type="evidence" value="ECO:0007669"/>
    <property type="project" value="InterPro"/>
</dbReference>
<evidence type="ECO:0000256" key="12">
    <source>
        <dbReference type="ARBA" id="ARBA00023212"/>
    </source>
</evidence>
<dbReference type="Pfam" id="PF18199">
    <property type="entry name" value="Dynein_C"/>
    <property type="match status" value="1"/>
</dbReference>
<comment type="similarity">
    <text evidence="2">Belongs to the dynein heavy chain family.</text>
</comment>
<feature type="coiled-coil region" evidence="14">
    <location>
        <begin position="3265"/>
        <end position="3313"/>
    </location>
</feature>
<dbReference type="Gene3D" id="1.20.1270.280">
    <property type="match status" value="1"/>
</dbReference>
<keyword evidence="5" id="KW-0677">Repeat</keyword>
<evidence type="ECO:0000256" key="9">
    <source>
        <dbReference type="ARBA" id="ARBA00023054"/>
    </source>
</evidence>
<dbReference type="SMART" id="SM00382">
    <property type="entry name" value="AAA"/>
    <property type="match status" value="2"/>
</dbReference>
<dbReference type="Pfam" id="PF12777">
    <property type="entry name" value="MT"/>
    <property type="match status" value="1"/>
</dbReference>
<evidence type="ECO:0000256" key="7">
    <source>
        <dbReference type="ARBA" id="ARBA00022840"/>
    </source>
</evidence>
<evidence type="ECO:0000256" key="5">
    <source>
        <dbReference type="ARBA" id="ARBA00022737"/>
    </source>
</evidence>
<evidence type="ECO:0000259" key="15">
    <source>
        <dbReference type="SMART" id="SM00382"/>
    </source>
</evidence>
<feature type="coiled-coil region" evidence="14">
    <location>
        <begin position="3574"/>
        <end position="3640"/>
    </location>
</feature>
<dbReference type="Gene3D" id="1.10.8.720">
    <property type="entry name" value="Region D6 of dynein motor"/>
    <property type="match status" value="1"/>
</dbReference>
<dbReference type="InterPro" id="IPR013602">
    <property type="entry name" value="Dynein_heavy_linker"/>
</dbReference>
<dbReference type="FunFam" id="1.20.920.30:FF:000003">
    <property type="entry name" value="Dynein axonemal heavy chain 17"/>
    <property type="match status" value="1"/>
</dbReference>
<keyword evidence="12" id="KW-0206">Cytoskeleton</keyword>